<feature type="transmembrane region" description="Helical" evidence="2">
    <location>
        <begin position="125"/>
        <end position="145"/>
    </location>
</feature>
<dbReference type="STRING" id="3775.A0A1Q3C2I7"/>
<protein>
    <submittedName>
        <fullName evidence="3">Uncharacterized protein</fullName>
    </submittedName>
</protein>
<dbReference type="PANTHER" id="PTHR36888:SF2">
    <property type="entry name" value="TETRATRICOPEPTIDE REPEAT (TPR)-LIKE SUPERFAMILY PROTEIN"/>
    <property type="match status" value="1"/>
</dbReference>
<keyword evidence="4" id="KW-1185">Reference proteome</keyword>
<dbReference type="InParanoid" id="A0A1Q3C2I7"/>
<dbReference type="Proteomes" id="UP000187406">
    <property type="component" value="Unassembled WGS sequence"/>
</dbReference>
<feature type="compositionally biased region" description="Polar residues" evidence="1">
    <location>
        <begin position="282"/>
        <end position="297"/>
    </location>
</feature>
<name>A0A1Q3C2I7_CEPFO</name>
<keyword evidence="2" id="KW-0812">Transmembrane</keyword>
<dbReference type="EMBL" id="BDDD01001234">
    <property type="protein sequence ID" value="GAV74426.1"/>
    <property type="molecule type" value="Genomic_DNA"/>
</dbReference>
<dbReference type="OrthoDB" id="552664at2759"/>
<comment type="caution">
    <text evidence="3">The sequence shown here is derived from an EMBL/GenBank/DDBJ whole genome shotgun (WGS) entry which is preliminary data.</text>
</comment>
<reference evidence="4" key="1">
    <citation type="submission" date="2016-04" db="EMBL/GenBank/DDBJ databases">
        <title>Cephalotus genome sequencing.</title>
        <authorList>
            <person name="Fukushima K."/>
            <person name="Hasebe M."/>
            <person name="Fang X."/>
        </authorList>
    </citation>
    <scope>NUCLEOTIDE SEQUENCE [LARGE SCALE GENOMIC DNA]</scope>
    <source>
        <strain evidence="4">cv. St1</strain>
    </source>
</reference>
<gene>
    <name evidence="3" type="ORF">CFOL_v3_17906</name>
</gene>
<dbReference type="AlphaFoldDB" id="A0A1Q3C2I7"/>
<keyword evidence="2" id="KW-1133">Transmembrane helix</keyword>
<organism evidence="3 4">
    <name type="scientific">Cephalotus follicularis</name>
    <name type="common">Albany pitcher plant</name>
    <dbReference type="NCBI Taxonomy" id="3775"/>
    <lineage>
        <taxon>Eukaryota</taxon>
        <taxon>Viridiplantae</taxon>
        <taxon>Streptophyta</taxon>
        <taxon>Embryophyta</taxon>
        <taxon>Tracheophyta</taxon>
        <taxon>Spermatophyta</taxon>
        <taxon>Magnoliopsida</taxon>
        <taxon>eudicotyledons</taxon>
        <taxon>Gunneridae</taxon>
        <taxon>Pentapetalae</taxon>
        <taxon>rosids</taxon>
        <taxon>fabids</taxon>
        <taxon>Oxalidales</taxon>
        <taxon>Cephalotaceae</taxon>
        <taxon>Cephalotus</taxon>
    </lineage>
</organism>
<proteinExistence type="predicted"/>
<evidence type="ECO:0000256" key="1">
    <source>
        <dbReference type="SAM" id="MobiDB-lite"/>
    </source>
</evidence>
<dbReference type="SUPFAM" id="SSF48452">
    <property type="entry name" value="TPR-like"/>
    <property type="match status" value="1"/>
</dbReference>
<accession>A0A1Q3C2I7</accession>
<feature type="region of interest" description="Disordered" evidence="1">
    <location>
        <begin position="276"/>
        <end position="311"/>
    </location>
</feature>
<dbReference type="PANTHER" id="PTHR36888">
    <property type="entry name" value="TETRATRICOPEPTIDE-LIKE HELICAL DOMAIN-CONTAINING PROTEIN-RELATED"/>
    <property type="match status" value="1"/>
</dbReference>
<evidence type="ECO:0000256" key="2">
    <source>
        <dbReference type="SAM" id="Phobius"/>
    </source>
</evidence>
<evidence type="ECO:0000313" key="3">
    <source>
        <dbReference type="EMBL" id="GAV74426.1"/>
    </source>
</evidence>
<feature type="compositionally biased region" description="Low complexity" evidence="1">
    <location>
        <begin position="298"/>
        <end position="310"/>
    </location>
</feature>
<sequence>MKTLIFVNLINLTNPRFSHPNFPLNFRSLSRGNRKLNHISRTNFLHNPKALNLYLLKANSASDSTSYVGWDELGSGNESFNSGLLTQLRNFLASIGIDDKKYIFVFLLGIICALAISRIRISSLLVFPASVLVFALGFSFGFLRGRVFNENGSKRRLKEETFMVSSDKLRTSVDFLDGIAVKVGFITSDIQRAVDCNRITFSDLESYVNGIESIRSSALNAKNVVESVIVGNSNGLIFENQKSSRKRKEVDEAGFDLLLFVASLFGQKVVISKPSKVRDNVKQGSGDSLANDQTQANISSSSIDGRTSGSVHSNKANVNTSYCNELSNKAVSNLDGDRRVNIGSEDEKMSLGEIGGSDKRFIDGKEYRYQNNSSRIMNKHHISSKINRDYLTESWESDRNLLDSLGSSVSFKQMESEASFVEEQMLNRADGVYSFSHSTENIRNETYMSRFREERLCTYDDSPLADHHSTRENEVGSFSSSAVSDDVVFDRYLTEANDLLKQAKECIRGKHDEKRAEILLYKSGKLLSQAIAMKPMSFLAVGQLGNTYLLHGELKLKTSRELRAVLSGCDPLSVEEQGTILSGLNDGVSSKDEVASVLVNVCEECEELLVEAGRKYRLALSIDGNDVRALYNWGLALTFRAQLIAEIGPEAAFDADKVFLAAIDKFDAMMSKGNGYAPDALLRWGVALQQRSRLRPSNSKEKVKLLQQAKRLYEDALNMDSKNVQVRKALSSCISELNYWHF</sequence>
<dbReference type="Gene3D" id="1.25.40.10">
    <property type="entry name" value="Tetratricopeptide repeat domain"/>
    <property type="match status" value="1"/>
</dbReference>
<evidence type="ECO:0000313" key="4">
    <source>
        <dbReference type="Proteomes" id="UP000187406"/>
    </source>
</evidence>
<keyword evidence="2" id="KW-0472">Membrane</keyword>
<dbReference type="InterPro" id="IPR011990">
    <property type="entry name" value="TPR-like_helical_dom_sf"/>
</dbReference>
<feature type="transmembrane region" description="Helical" evidence="2">
    <location>
        <begin position="102"/>
        <end position="119"/>
    </location>
</feature>